<evidence type="ECO:0000256" key="2">
    <source>
        <dbReference type="SAM" id="SignalP"/>
    </source>
</evidence>
<feature type="signal peptide" evidence="2">
    <location>
        <begin position="1"/>
        <end position="28"/>
    </location>
</feature>
<dbReference type="Gene3D" id="1.20.190.10">
    <property type="entry name" value="Pesticidal crystal protein, N-terminal domain"/>
    <property type="match status" value="1"/>
</dbReference>
<keyword evidence="2" id="KW-0732">Signal</keyword>
<protein>
    <submittedName>
        <fullName evidence="3">Uncharacterized protein</fullName>
    </submittedName>
</protein>
<organism evidence="3 4">
    <name type="scientific">Homarus americanus</name>
    <name type="common">American lobster</name>
    <dbReference type="NCBI Taxonomy" id="6706"/>
    <lineage>
        <taxon>Eukaryota</taxon>
        <taxon>Metazoa</taxon>
        <taxon>Ecdysozoa</taxon>
        <taxon>Arthropoda</taxon>
        <taxon>Crustacea</taxon>
        <taxon>Multicrustacea</taxon>
        <taxon>Malacostraca</taxon>
        <taxon>Eumalacostraca</taxon>
        <taxon>Eucarida</taxon>
        <taxon>Decapoda</taxon>
        <taxon>Pleocyemata</taxon>
        <taxon>Astacidea</taxon>
        <taxon>Nephropoidea</taxon>
        <taxon>Nephropidae</taxon>
        <taxon>Homarus</taxon>
    </lineage>
</organism>
<name>A0A8J5T177_HOMAM</name>
<evidence type="ECO:0000256" key="1">
    <source>
        <dbReference type="SAM" id="MobiDB-lite"/>
    </source>
</evidence>
<evidence type="ECO:0000313" key="3">
    <source>
        <dbReference type="EMBL" id="KAG7171749.1"/>
    </source>
</evidence>
<feature type="compositionally biased region" description="Low complexity" evidence="1">
    <location>
        <begin position="440"/>
        <end position="455"/>
    </location>
</feature>
<reference evidence="3" key="1">
    <citation type="journal article" date="2021" name="Sci. Adv.">
        <title>The American lobster genome reveals insights on longevity, neural, and immune adaptations.</title>
        <authorList>
            <person name="Polinski J.M."/>
            <person name="Zimin A.V."/>
            <person name="Clark K.F."/>
            <person name="Kohn A.B."/>
            <person name="Sadowski N."/>
            <person name="Timp W."/>
            <person name="Ptitsyn A."/>
            <person name="Khanna P."/>
            <person name="Romanova D.Y."/>
            <person name="Williams P."/>
            <person name="Greenwood S.J."/>
            <person name="Moroz L.L."/>
            <person name="Walt D.R."/>
            <person name="Bodnar A.G."/>
        </authorList>
    </citation>
    <scope>NUCLEOTIDE SEQUENCE</scope>
    <source>
        <strain evidence="3">GMGI-L3</strain>
    </source>
</reference>
<feature type="region of interest" description="Disordered" evidence="1">
    <location>
        <begin position="490"/>
        <end position="523"/>
    </location>
</feature>
<feature type="chain" id="PRO_5035273099" evidence="2">
    <location>
        <begin position="29"/>
        <end position="691"/>
    </location>
</feature>
<dbReference type="Proteomes" id="UP000747542">
    <property type="component" value="Unassembled WGS sequence"/>
</dbReference>
<comment type="caution">
    <text evidence="3">The sequence shown here is derived from an EMBL/GenBank/DDBJ whole genome shotgun (WGS) entry which is preliminary data.</text>
</comment>
<feature type="region of interest" description="Disordered" evidence="1">
    <location>
        <begin position="423"/>
        <end position="455"/>
    </location>
</feature>
<sequence>MKSTWLCGAAVVVGMTLALCSLTSPADAYVTAFPDEPDIDGKLITVGFAVAKFLAGLVPYPTVSALLLAIINAWEPKPEDNYWEHVKDNVAEMCGEFINEHNFHQVEIYKEDLMSLLSKYTRADAVSDGTYPDKNTVADAITTSIITNRFLVEASERPWSLTVDFVDIASVHITILKDAADSYTQVGGEISRWWVDLSRQLKHYIEYGVYLEHETLKWRNTQIECYFDEGNCGAPGSESKTCYDIYRITDNVKGYTETCKQIHPAHKEDGACAKFCDLYQTKVDFESVRWLNLNLDAMLDEWSFLKQRADALAKKASQGALFPPLSLVQIHPPPSHSSGPLKRVKCPHPFPSVILPVPHQYQEFLSLNRIMVVATSLLDTHKQQTRRRGELLVLPHMCLLQHVIPPPASPHTTLIDALTESCSEVSSTTQPPTTLPPTQHPVSQQLTTQPLSTQPLNSLPPTILPPTTLPPTILPPTTLPPTILPPTTITHPPPTLPTHHSATHHPATHHSATHHPATHHSALSYPPLLSASTILPPHILPAPALPPTILHTHLCPLTILPIILPPLLCHPSSLPPHHSAHPTILPPPLCHPTILHHPATLPLYHPPSPPVLPPTPLPPTILPPTTPLLGLTMRFILSKIEALLNPQCKHVPRDIDVRIPTPSETKERRVMVVKRFGSYIGGCKNTLIRFA</sequence>
<dbReference type="EMBL" id="JAHLQT010011683">
    <property type="protein sequence ID" value="KAG7171749.1"/>
    <property type="molecule type" value="Genomic_DNA"/>
</dbReference>
<dbReference type="AlphaFoldDB" id="A0A8J5T177"/>
<proteinExistence type="predicted"/>
<keyword evidence="4" id="KW-1185">Reference proteome</keyword>
<gene>
    <name evidence="3" type="ORF">Hamer_G022878</name>
</gene>
<accession>A0A8J5T177</accession>
<dbReference type="InterPro" id="IPR036716">
    <property type="entry name" value="Pest_crys_N_sf"/>
</dbReference>
<dbReference type="SUPFAM" id="SSF56849">
    <property type="entry name" value="delta-Endotoxin (insectocide), N-terminal domain"/>
    <property type="match status" value="1"/>
</dbReference>
<feature type="compositionally biased region" description="Basic residues" evidence="1">
    <location>
        <begin position="501"/>
        <end position="518"/>
    </location>
</feature>
<dbReference type="GO" id="GO:0090729">
    <property type="term" value="F:toxin activity"/>
    <property type="evidence" value="ECO:0007669"/>
    <property type="project" value="InterPro"/>
</dbReference>
<evidence type="ECO:0000313" key="4">
    <source>
        <dbReference type="Proteomes" id="UP000747542"/>
    </source>
</evidence>